<feature type="transmembrane region" description="Helical" evidence="9">
    <location>
        <begin position="106"/>
        <end position="127"/>
    </location>
</feature>
<comment type="caution">
    <text evidence="11">The sequence shown here is derived from an EMBL/GenBank/DDBJ whole genome shotgun (WGS) entry which is preliminary data.</text>
</comment>
<evidence type="ECO:0000256" key="6">
    <source>
        <dbReference type="ARBA" id="ARBA00023136"/>
    </source>
</evidence>
<keyword evidence="6 9" id="KW-0472">Membrane</keyword>
<protein>
    <recommendedName>
        <fullName evidence="10">G-protein coupled receptors family 1 profile domain-containing protein</fullName>
    </recommendedName>
</protein>
<keyword evidence="7" id="KW-0675">Receptor</keyword>
<dbReference type="InterPro" id="IPR000276">
    <property type="entry name" value="GPCR_Rhodpsn"/>
</dbReference>
<evidence type="ECO:0000256" key="3">
    <source>
        <dbReference type="ARBA" id="ARBA00022692"/>
    </source>
</evidence>
<dbReference type="GO" id="GO:0004930">
    <property type="term" value="F:G protein-coupled receptor activity"/>
    <property type="evidence" value="ECO:0007669"/>
    <property type="project" value="UniProtKB-KW"/>
</dbReference>
<evidence type="ECO:0000313" key="13">
    <source>
        <dbReference type="Proteomes" id="UP000663828"/>
    </source>
</evidence>
<dbReference type="AlphaFoldDB" id="A0A813X9Q9"/>
<dbReference type="Proteomes" id="UP000663828">
    <property type="component" value="Unassembled WGS sequence"/>
</dbReference>
<dbReference type="CDD" id="cd00637">
    <property type="entry name" value="7tm_classA_rhodopsin-like"/>
    <property type="match status" value="1"/>
</dbReference>
<dbReference type="SUPFAM" id="SSF81321">
    <property type="entry name" value="Family A G protein-coupled receptor-like"/>
    <property type="match status" value="1"/>
</dbReference>
<dbReference type="EMBL" id="CAJNOJ010000140">
    <property type="protein sequence ID" value="CAF1187075.1"/>
    <property type="molecule type" value="Genomic_DNA"/>
</dbReference>
<feature type="transmembrane region" description="Helical" evidence="9">
    <location>
        <begin position="195"/>
        <end position="213"/>
    </location>
</feature>
<evidence type="ECO:0000256" key="8">
    <source>
        <dbReference type="ARBA" id="ARBA00023224"/>
    </source>
</evidence>
<keyword evidence="2" id="KW-1003">Cell membrane</keyword>
<evidence type="ECO:0000256" key="7">
    <source>
        <dbReference type="ARBA" id="ARBA00023170"/>
    </source>
</evidence>
<evidence type="ECO:0000256" key="1">
    <source>
        <dbReference type="ARBA" id="ARBA00004651"/>
    </source>
</evidence>
<accession>A0A813X9Q9</accession>
<comment type="subcellular location">
    <subcellularLocation>
        <location evidence="1">Cell membrane</location>
        <topology evidence="1">Multi-pass membrane protein</topology>
    </subcellularLocation>
</comment>
<evidence type="ECO:0000256" key="5">
    <source>
        <dbReference type="ARBA" id="ARBA00023040"/>
    </source>
</evidence>
<keyword evidence="8" id="KW-0807">Transducer</keyword>
<feature type="transmembrane region" description="Helical" evidence="9">
    <location>
        <begin position="60"/>
        <end position="86"/>
    </location>
</feature>
<dbReference type="Proteomes" id="UP000663852">
    <property type="component" value="Unassembled WGS sequence"/>
</dbReference>
<keyword evidence="3 9" id="KW-0812">Transmembrane</keyword>
<evidence type="ECO:0000256" key="9">
    <source>
        <dbReference type="SAM" id="Phobius"/>
    </source>
</evidence>
<organism evidence="11 13">
    <name type="scientific">Adineta ricciae</name>
    <name type="common">Rotifer</name>
    <dbReference type="NCBI Taxonomy" id="249248"/>
    <lineage>
        <taxon>Eukaryota</taxon>
        <taxon>Metazoa</taxon>
        <taxon>Spiralia</taxon>
        <taxon>Gnathifera</taxon>
        <taxon>Rotifera</taxon>
        <taxon>Eurotatoria</taxon>
        <taxon>Bdelloidea</taxon>
        <taxon>Adinetida</taxon>
        <taxon>Adinetidae</taxon>
        <taxon>Adineta</taxon>
    </lineage>
</organism>
<dbReference type="EMBL" id="CAJNOR010000269">
    <property type="protein sequence ID" value="CAF0861779.1"/>
    <property type="molecule type" value="Genomic_DNA"/>
</dbReference>
<proteinExistence type="predicted"/>
<dbReference type="OrthoDB" id="10009511at2759"/>
<dbReference type="PANTHER" id="PTHR24228">
    <property type="entry name" value="B2 BRADYKININ RECEPTOR/ANGIOTENSIN II RECEPTOR"/>
    <property type="match status" value="1"/>
</dbReference>
<feature type="domain" description="G-protein coupled receptors family 1 profile" evidence="10">
    <location>
        <begin position="1"/>
        <end position="213"/>
    </location>
</feature>
<name>A0A813X9Q9_ADIRI</name>
<evidence type="ECO:0000313" key="11">
    <source>
        <dbReference type="EMBL" id="CAF0861779.1"/>
    </source>
</evidence>
<evidence type="ECO:0000313" key="12">
    <source>
        <dbReference type="EMBL" id="CAF1187075.1"/>
    </source>
</evidence>
<keyword evidence="13" id="KW-1185">Reference proteome</keyword>
<dbReference type="GO" id="GO:0005886">
    <property type="term" value="C:plasma membrane"/>
    <property type="evidence" value="ECO:0007669"/>
    <property type="project" value="UniProtKB-SubCell"/>
</dbReference>
<dbReference type="Gene3D" id="1.20.1070.10">
    <property type="entry name" value="Rhodopsin 7-helix transmembrane proteins"/>
    <property type="match status" value="1"/>
</dbReference>
<dbReference type="Pfam" id="PF00001">
    <property type="entry name" value="7tm_1"/>
    <property type="match status" value="1"/>
</dbReference>
<dbReference type="PROSITE" id="PS50262">
    <property type="entry name" value="G_PROTEIN_RECEP_F1_2"/>
    <property type="match status" value="1"/>
</dbReference>
<keyword evidence="5" id="KW-0297">G-protein coupled receptor</keyword>
<keyword evidence="4 9" id="KW-1133">Transmembrane helix</keyword>
<feature type="transmembrane region" description="Helical" evidence="9">
    <location>
        <begin position="26"/>
        <end position="48"/>
    </location>
</feature>
<evidence type="ECO:0000256" key="4">
    <source>
        <dbReference type="ARBA" id="ARBA00022989"/>
    </source>
</evidence>
<sequence length="241" mass="28297">MSLHYLYGYLYPHLSFNVRSCRLRAYILYICGYTFFHSFSIQAIYRICRILYPLQTTRQPFSLYVVISIGQWILSAVELFPSLIIGDIQYLPYNFYCQFSPANMRGSLTVCLVGFLFPFTIMACCYFHTIFYVRKNSSTIVTFKQRVRVRRDLTILKRIVRLLSVLSSSAIPHAVFPIVYLIYGKLPTWLVPLEWVLTIVALIITSIFIPYLAPHMKKMYNRKHLKNLLLLRTNKQICAKD</sequence>
<reference evidence="11" key="1">
    <citation type="submission" date="2021-02" db="EMBL/GenBank/DDBJ databases">
        <authorList>
            <person name="Nowell W R."/>
        </authorList>
    </citation>
    <scope>NUCLEOTIDE SEQUENCE</scope>
</reference>
<dbReference type="PANTHER" id="PTHR24228:SF59">
    <property type="entry name" value="NEUROPEPTIDE RECEPTOR 15"/>
    <property type="match status" value="1"/>
</dbReference>
<dbReference type="InterPro" id="IPR017452">
    <property type="entry name" value="GPCR_Rhodpsn_7TM"/>
</dbReference>
<gene>
    <name evidence="12" type="ORF">EDS130_LOCUS24586</name>
    <name evidence="11" type="ORF">XAT740_LOCUS6026</name>
</gene>
<feature type="transmembrane region" description="Helical" evidence="9">
    <location>
        <begin position="159"/>
        <end position="183"/>
    </location>
</feature>
<evidence type="ECO:0000259" key="10">
    <source>
        <dbReference type="PROSITE" id="PS50262"/>
    </source>
</evidence>
<evidence type="ECO:0000256" key="2">
    <source>
        <dbReference type="ARBA" id="ARBA00022475"/>
    </source>
</evidence>